<proteinExistence type="predicted"/>
<dbReference type="RefSeq" id="WP_154593898.1">
    <property type="nucleotide sequence ID" value="NZ_WLVL01000039.1"/>
</dbReference>
<accession>A0A6I3IWC5</accession>
<reference evidence="1 2" key="1">
    <citation type="submission" date="2019-11" db="EMBL/GenBank/DDBJ databases">
        <title>Whole genome sequencing identifies a novel species of the genus Arsenicicoccus isolated from human blood.</title>
        <authorList>
            <person name="Jeong J.H."/>
            <person name="Kweon O.J."/>
            <person name="Kim H.R."/>
            <person name="Kim T.-H."/>
            <person name="Ha S.-M."/>
            <person name="Lee M.-K."/>
        </authorList>
    </citation>
    <scope>NUCLEOTIDE SEQUENCE [LARGE SCALE GENOMIC DNA]</scope>
    <source>
        <strain evidence="1 2">MKL-02</strain>
    </source>
</reference>
<keyword evidence="2" id="KW-1185">Reference proteome</keyword>
<dbReference type="AlphaFoldDB" id="A0A6I3IWC5"/>
<gene>
    <name evidence="1" type="ORF">GGG17_11815</name>
</gene>
<organism evidence="1 2">
    <name type="scientific">Arsenicicoccus cauae</name>
    <dbReference type="NCBI Taxonomy" id="2663847"/>
    <lineage>
        <taxon>Bacteria</taxon>
        <taxon>Bacillati</taxon>
        <taxon>Actinomycetota</taxon>
        <taxon>Actinomycetes</taxon>
        <taxon>Micrococcales</taxon>
        <taxon>Intrasporangiaceae</taxon>
        <taxon>Arsenicicoccus</taxon>
    </lineage>
</organism>
<dbReference type="EMBL" id="WLVL01000039">
    <property type="protein sequence ID" value="MTB72641.1"/>
    <property type="molecule type" value="Genomic_DNA"/>
</dbReference>
<evidence type="ECO:0008006" key="3">
    <source>
        <dbReference type="Google" id="ProtNLM"/>
    </source>
</evidence>
<sequence>MRTPLQLPREIVDGTWYTNDELDRLGVTRAQRRQLVAPHRGVYGRRLPRTLLEDIEAVSRVVPDDAVVCGESALWLHRLPHLQQWSPSPRPPIHLLVPGQRRIRLSTVRDHRSHGRRVAAMPVEGLALRVLSPPALFAQMAPHLSFLDTVILGDAVVRWRSMWTLDHLEAALVPGLPGVVQARRALTHVRPGSNSVAETKSRLLLLEAGLPEPELNASIVVDGTWLAFVDFLWRRHRLVVEYYGVHHFTSDRQRRDDLHRVRGLRDHDYRVEELTSRDLARPAELVARVAKALREQEVALGL</sequence>
<evidence type="ECO:0000313" key="2">
    <source>
        <dbReference type="Proteomes" id="UP000431092"/>
    </source>
</evidence>
<name>A0A6I3IWC5_9MICO</name>
<evidence type="ECO:0000313" key="1">
    <source>
        <dbReference type="EMBL" id="MTB72641.1"/>
    </source>
</evidence>
<comment type="caution">
    <text evidence="1">The sequence shown here is derived from an EMBL/GenBank/DDBJ whole genome shotgun (WGS) entry which is preliminary data.</text>
</comment>
<dbReference type="Proteomes" id="UP000431092">
    <property type="component" value="Unassembled WGS sequence"/>
</dbReference>
<protein>
    <recommendedName>
        <fullName evidence="3">DUF559 domain-containing protein</fullName>
    </recommendedName>
</protein>